<dbReference type="InterPro" id="IPR039525">
    <property type="entry name" value="RNF126-like_zinc-ribbon"/>
</dbReference>
<evidence type="ECO:0000256" key="4">
    <source>
        <dbReference type="ARBA" id="ARBA00022723"/>
    </source>
</evidence>
<dbReference type="InterPro" id="IPR013083">
    <property type="entry name" value="Znf_RING/FYVE/PHD"/>
</dbReference>
<evidence type="ECO:0000256" key="5">
    <source>
        <dbReference type="ARBA" id="ARBA00022771"/>
    </source>
</evidence>
<dbReference type="OrthoDB" id="8062037at2759"/>
<dbReference type="PANTHER" id="PTHR15710">
    <property type="entry name" value="E3 UBIQUITIN-PROTEIN LIGASE PRAJA"/>
    <property type="match status" value="1"/>
</dbReference>
<name>A0A6I9SKJ1_SESIN</name>
<dbReference type="PANTHER" id="PTHR15710:SF18">
    <property type="entry name" value="RING-TYPE E3 UBIQUITIN TRANSFERASE"/>
    <property type="match status" value="1"/>
</dbReference>
<keyword evidence="5 8" id="KW-0863">Zinc-finger</keyword>
<dbReference type="GO" id="GO:0008270">
    <property type="term" value="F:zinc ion binding"/>
    <property type="evidence" value="ECO:0007669"/>
    <property type="project" value="UniProtKB-KW"/>
</dbReference>
<sequence>MSSTPPPNVTGGNGNRDFNLYWCYQCHRTVRIASDNPSGVVCPRCSGRFLYEIDMSRPRPVLEFTAFDPSPEARILEALALMLDPPLGAGSRTPRTHPGPDLAQIRINGRGRHRRRDSEEAGNGGWFRARRRNSSLFDEDLQEAGNRSWFRPRRRNSLFDEDSDGWGPESGILARPRTWIILRPVRPPPAGPNLPRERLVPPGVDPRNYFTGPGLQELIEELTQNDRPGPPPAPDSVINAIPTIKVGPNHLQTDSECPVCKEEFKVGMEARELPCNHIYHPDCIIPWLRLHNSCPVCRHELTVPCEDREIESGERSSESHDEGSREQQQRCWRLRQLANLWPFRSRYRPLQSHSNGAATPRHRAAESWRCTIL</sequence>
<evidence type="ECO:0000256" key="3">
    <source>
        <dbReference type="ARBA" id="ARBA00022679"/>
    </source>
</evidence>
<dbReference type="KEGG" id="sind:105155383"/>
<protein>
    <recommendedName>
        <fullName evidence="2">RING-type E3 ubiquitin transferase</fullName>
        <ecNumber evidence="2">2.3.2.27</ecNumber>
    </recommendedName>
</protein>
<comment type="catalytic activity">
    <reaction evidence="1">
        <text>S-ubiquitinyl-[E2 ubiquitin-conjugating enzyme]-L-cysteine + [acceptor protein]-L-lysine = [E2 ubiquitin-conjugating enzyme]-L-cysteine + N(6)-ubiquitinyl-[acceptor protein]-L-lysine.</text>
        <dbReference type="EC" id="2.3.2.27"/>
    </reaction>
</comment>
<dbReference type="AlphaFoldDB" id="A0A6I9SKJ1"/>
<proteinExistence type="predicted"/>
<evidence type="ECO:0000256" key="1">
    <source>
        <dbReference type="ARBA" id="ARBA00000900"/>
    </source>
</evidence>
<dbReference type="CDD" id="cd16667">
    <property type="entry name" value="RING-H2_RNF126-like"/>
    <property type="match status" value="1"/>
</dbReference>
<dbReference type="Gene3D" id="3.30.40.10">
    <property type="entry name" value="Zinc/RING finger domain, C3HC4 (zinc finger)"/>
    <property type="match status" value="1"/>
</dbReference>
<evidence type="ECO:0000259" key="9">
    <source>
        <dbReference type="PROSITE" id="PS50089"/>
    </source>
</evidence>
<dbReference type="Pfam" id="PF14369">
    <property type="entry name" value="Zn_ribbon_19"/>
    <property type="match status" value="1"/>
</dbReference>
<dbReference type="SUPFAM" id="SSF57850">
    <property type="entry name" value="RING/U-box"/>
    <property type="match status" value="1"/>
</dbReference>
<keyword evidence="7" id="KW-0862">Zinc</keyword>
<evidence type="ECO:0000256" key="6">
    <source>
        <dbReference type="ARBA" id="ARBA00022786"/>
    </source>
</evidence>
<dbReference type="SMART" id="SM00184">
    <property type="entry name" value="RING"/>
    <property type="match status" value="1"/>
</dbReference>
<keyword evidence="10" id="KW-1185">Reference proteome</keyword>
<dbReference type="GO" id="GO:0016567">
    <property type="term" value="P:protein ubiquitination"/>
    <property type="evidence" value="ECO:0007669"/>
    <property type="project" value="TreeGrafter"/>
</dbReference>
<keyword evidence="6" id="KW-0833">Ubl conjugation pathway</keyword>
<dbReference type="InParanoid" id="A0A6I9SKJ1"/>
<organism evidence="10 11">
    <name type="scientific">Sesamum indicum</name>
    <name type="common">Oriental sesame</name>
    <name type="synonym">Sesamum orientale</name>
    <dbReference type="NCBI Taxonomy" id="4182"/>
    <lineage>
        <taxon>Eukaryota</taxon>
        <taxon>Viridiplantae</taxon>
        <taxon>Streptophyta</taxon>
        <taxon>Embryophyta</taxon>
        <taxon>Tracheophyta</taxon>
        <taxon>Spermatophyta</taxon>
        <taxon>Magnoliopsida</taxon>
        <taxon>eudicotyledons</taxon>
        <taxon>Gunneridae</taxon>
        <taxon>Pentapetalae</taxon>
        <taxon>asterids</taxon>
        <taxon>lamiids</taxon>
        <taxon>Lamiales</taxon>
        <taxon>Pedaliaceae</taxon>
        <taxon>Sesamum</taxon>
    </lineage>
</organism>
<accession>A0A6I9SKJ1</accession>
<dbReference type="RefSeq" id="XP_011069557.1">
    <property type="nucleotide sequence ID" value="XM_011071255.2"/>
</dbReference>
<dbReference type="Proteomes" id="UP000504604">
    <property type="component" value="Linkage group LG2"/>
</dbReference>
<evidence type="ECO:0000256" key="2">
    <source>
        <dbReference type="ARBA" id="ARBA00012483"/>
    </source>
</evidence>
<keyword evidence="4" id="KW-0479">Metal-binding</keyword>
<gene>
    <name evidence="11" type="primary">LOC105155383</name>
</gene>
<dbReference type="FunCoup" id="A0A6I9SKJ1">
    <property type="interactions" value="70"/>
</dbReference>
<reference evidence="11" key="1">
    <citation type="submission" date="2025-08" db="UniProtKB">
        <authorList>
            <consortium name="RefSeq"/>
        </authorList>
    </citation>
    <scope>IDENTIFICATION</scope>
</reference>
<dbReference type="PROSITE" id="PS50089">
    <property type="entry name" value="ZF_RING_2"/>
    <property type="match status" value="1"/>
</dbReference>
<evidence type="ECO:0000313" key="11">
    <source>
        <dbReference type="RefSeq" id="XP_011069557.1"/>
    </source>
</evidence>
<keyword evidence="3" id="KW-0808">Transferase</keyword>
<dbReference type="InterPro" id="IPR001841">
    <property type="entry name" value="Znf_RING"/>
</dbReference>
<evidence type="ECO:0000313" key="10">
    <source>
        <dbReference type="Proteomes" id="UP000504604"/>
    </source>
</evidence>
<dbReference type="GO" id="GO:0005737">
    <property type="term" value="C:cytoplasm"/>
    <property type="evidence" value="ECO:0007669"/>
    <property type="project" value="TreeGrafter"/>
</dbReference>
<dbReference type="Pfam" id="PF13639">
    <property type="entry name" value="zf-RING_2"/>
    <property type="match status" value="1"/>
</dbReference>
<dbReference type="EC" id="2.3.2.27" evidence="2"/>
<dbReference type="GO" id="GO:0061630">
    <property type="term" value="F:ubiquitin protein ligase activity"/>
    <property type="evidence" value="ECO:0007669"/>
    <property type="project" value="UniProtKB-EC"/>
</dbReference>
<dbReference type="GeneID" id="105155383"/>
<feature type="domain" description="RING-type" evidence="9">
    <location>
        <begin position="257"/>
        <end position="298"/>
    </location>
</feature>
<evidence type="ECO:0000256" key="8">
    <source>
        <dbReference type="PROSITE-ProRule" id="PRU00175"/>
    </source>
</evidence>
<dbReference type="FunFam" id="3.30.40.10:FF:000022">
    <property type="entry name" value="E3 ubiquitin-protein ligase RING1-like"/>
    <property type="match status" value="1"/>
</dbReference>
<evidence type="ECO:0000256" key="7">
    <source>
        <dbReference type="ARBA" id="ARBA00022833"/>
    </source>
</evidence>